<proteinExistence type="predicted"/>
<evidence type="ECO:0000313" key="1">
    <source>
        <dbReference type="EMBL" id="GIY41888.1"/>
    </source>
</evidence>
<dbReference type="AlphaFoldDB" id="A0AAV4T5C6"/>
<sequence>MTAAATLVVAPQNIVSSLRQTQHLHIRKLKSQTYRSLAINFIAMTETPKEVEDDSSSNVAARLADEDQSTVCSICTTRPRRILVPVHEEHIAVE</sequence>
<dbReference type="EMBL" id="BPLQ01009124">
    <property type="protein sequence ID" value="GIY41888.1"/>
    <property type="molecule type" value="Genomic_DNA"/>
</dbReference>
<comment type="caution">
    <text evidence="1">The sequence shown here is derived from an EMBL/GenBank/DDBJ whole genome shotgun (WGS) entry which is preliminary data.</text>
</comment>
<keyword evidence="2" id="KW-1185">Reference proteome</keyword>
<evidence type="ECO:0000313" key="2">
    <source>
        <dbReference type="Proteomes" id="UP001054837"/>
    </source>
</evidence>
<protein>
    <submittedName>
        <fullName evidence="1">Uncharacterized protein</fullName>
    </submittedName>
</protein>
<dbReference type="Proteomes" id="UP001054837">
    <property type="component" value="Unassembled WGS sequence"/>
</dbReference>
<organism evidence="1 2">
    <name type="scientific">Caerostris darwini</name>
    <dbReference type="NCBI Taxonomy" id="1538125"/>
    <lineage>
        <taxon>Eukaryota</taxon>
        <taxon>Metazoa</taxon>
        <taxon>Ecdysozoa</taxon>
        <taxon>Arthropoda</taxon>
        <taxon>Chelicerata</taxon>
        <taxon>Arachnida</taxon>
        <taxon>Araneae</taxon>
        <taxon>Araneomorphae</taxon>
        <taxon>Entelegynae</taxon>
        <taxon>Araneoidea</taxon>
        <taxon>Araneidae</taxon>
        <taxon>Caerostris</taxon>
    </lineage>
</organism>
<accession>A0AAV4T5C6</accession>
<name>A0AAV4T5C6_9ARAC</name>
<reference evidence="1 2" key="1">
    <citation type="submission" date="2021-06" db="EMBL/GenBank/DDBJ databases">
        <title>Caerostris darwini draft genome.</title>
        <authorList>
            <person name="Kono N."/>
            <person name="Arakawa K."/>
        </authorList>
    </citation>
    <scope>NUCLEOTIDE SEQUENCE [LARGE SCALE GENOMIC DNA]</scope>
</reference>
<gene>
    <name evidence="1" type="ORF">CDAR_555771</name>
</gene>